<organism evidence="1 2">
    <name type="scientific">Lacrimispora amygdalina</name>
    <dbReference type="NCBI Taxonomy" id="253257"/>
    <lineage>
        <taxon>Bacteria</taxon>
        <taxon>Bacillati</taxon>
        <taxon>Bacillota</taxon>
        <taxon>Clostridia</taxon>
        <taxon>Lachnospirales</taxon>
        <taxon>Lachnospiraceae</taxon>
        <taxon>Lacrimispora</taxon>
    </lineage>
</organism>
<dbReference type="EMBL" id="BRPJ01000031">
    <property type="protein sequence ID" value="GLB29798.1"/>
    <property type="molecule type" value="Genomic_DNA"/>
</dbReference>
<evidence type="ECO:0000313" key="1">
    <source>
        <dbReference type="EMBL" id="GLB29798.1"/>
    </source>
</evidence>
<keyword evidence="2" id="KW-1185">Reference proteome</keyword>
<comment type="caution">
    <text evidence="1">The sequence shown here is derived from an EMBL/GenBank/DDBJ whole genome shotgun (WGS) entry which is preliminary data.</text>
</comment>
<name>A0ABQ5M4B2_9FIRM</name>
<dbReference type="Proteomes" id="UP001419084">
    <property type="component" value="Unassembled WGS sequence"/>
</dbReference>
<sequence length="173" mass="20553">MRYFMIYADKKNPQPQFMDWYTQMRPGRTDSQIYEELSRQNHFQIELNREISFMDLICHPCFMVSKEFAALIRVYSPEIQFKYATLNDKENRRSAFYQIPDLPQLDCLDEKSEISRDGSIIIKGVLKKEKIQTHSIFRLGGIKGRYIVADLKFVESACRREVMGMRIDEFVVE</sequence>
<gene>
    <name evidence="1" type="ORF">LAD12857_17210</name>
</gene>
<evidence type="ECO:0000313" key="2">
    <source>
        <dbReference type="Proteomes" id="UP001419084"/>
    </source>
</evidence>
<proteinExistence type="predicted"/>
<dbReference type="RefSeq" id="WP_346065059.1">
    <property type="nucleotide sequence ID" value="NZ_BRPJ01000031.1"/>
</dbReference>
<protein>
    <submittedName>
        <fullName evidence="1">Uncharacterized protein</fullName>
    </submittedName>
</protein>
<reference evidence="1 2" key="1">
    <citation type="journal article" date="2024" name="Int. J. Syst. Evol. Microbiol.">
        <title>Lacrimispora brassicae sp. nov. isolated from fermented cabbage, and proposal of Clostridium indicum Gundawar et al. 2019 and Clostridium methoxybenzovorans Mechichi et al. 1999 as heterotypic synonyms of Lacrimispora amygdalina (Parshina et al. 2003) Haas and Blanchard 2020 and Lacrimispora indolis (McClung and McCoy 1957) Haas and Blanchard 2020, respectively.</title>
        <authorList>
            <person name="Kobayashi H."/>
            <person name="Tanizawa Y."/>
            <person name="Sakamoto M."/>
            <person name="Ohkuma M."/>
            <person name="Tohno M."/>
        </authorList>
    </citation>
    <scope>NUCLEOTIDE SEQUENCE [LARGE SCALE GENOMIC DNA]</scope>
    <source>
        <strain evidence="1 2">DSM 12857</strain>
    </source>
</reference>
<accession>A0ABQ5M4B2</accession>